<dbReference type="AlphaFoldDB" id="A0AAN9LSW2"/>
<gene>
    <name evidence="1" type="ORF">VNO77_20505</name>
</gene>
<proteinExistence type="predicted"/>
<dbReference type="Proteomes" id="UP001367508">
    <property type="component" value="Unassembled WGS sequence"/>
</dbReference>
<reference evidence="1 2" key="1">
    <citation type="submission" date="2024-01" db="EMBL/GenBank/DDBJ databases">
        <title>The genomes of 5 underutilized Papilionoideae crops provide insights into root nodulation and disease resistanc.</title>
        <authorList>
            <person name="Jiang F."/>
        </authorList>
    </citation>
    <scope>NUCLEOTIDE SEQUENCE [LARGE SCALE GENOMIC DNA]</scope>
    <source>
        <strain evidence="1">LVBAO_FW01</strain>
        <tissue evidence="1">Leaves</tissue>
    </source>
</reference>
<evidence type="ECO:0000313" key="2">
    <source>
        <dbReference type="Proteomes" id="UP001367508"/>
    </source>
</evidence>
<sequence length="82" mass="9784">MFILFSFLKSFKTFNFFLNRHRRTLYKLLWFEESNNMTLCISLPEIELKLIPNAGCICGRYLITLALIEANFRIKNQLANIY</sequence>
<organism evidence="1 2">
    <name type="scientific">Canavalia gladiata</name>
    <name type="common">Sword bean</name>
    <name type="synonym">Dolichos gladiatus</name>
    <dbReference type="NCBI Taxonomy" id="3824"/>
    <lineage>
        <taxon>Eukaryota</taxon>
        <taxon>Viridiplantae</taxon>
        <taxon>Streptophyta</taxon>
        <taxon>Embryophyta</taxon>
        <taxon>Tracheophyta</taxon>
        <taxon>Spermatophyta</taxon>
        <taxon>Magnoliopsida</taxon>
        <taxon>eudicotyledons</taxon>
        <taxon>Gunneridae</taxon>
        <taxon>Pentapetalae</taxon>
        <taxon>rosids</taxon>
        <taxon>fabids</taxon>
        <taxon>Fabales</taxon>
        <taxon>Fabaceae</taxon>
        <taxon>Papilionoideae</taxon>
        <taxon>50 kb inversion clade</taxon>
        <taxon>NPAAA clade</taxon>
        <taxon>indigoferoid/millettioid clade</taxon>
        <taxon>Phaseoleae</taxon>
        <taxon>Canavalia</taxon>
    </lineage>
</organism>
<accession>A0AAN9LSW2</accession>
<name>A0AAN9LSW2_CANGL</name>
<evidence type="ECO:0000313" key="1">
    <source>
        <dbReference type="EMBL" id="KAK7339819.1"/>
    </source>
</evidence>
<protein>
    <submittedName>
        <fullName evidence="1">Uncharacterized protein</fullName>
    </submittedName>
</protein>
<dbReference type="EMBL" id="JAYMYQ010000004">
    <property type="protein sequence ID" value="KAK7339819.1"/>
    <property type="molecule type" value="Genomic_DNA"/>
</dbReference>
<comment type="caution">
    <text evidence="1">The sequence shown here is derived from an EMBL/GenBank/DDBJ whole genome shotgun (WGS) entry which is preliminary data.</text>
</comment>
<keyword evidence="2" id="KW-1185">Reference proteome</keyword>